<dbReference type="RefSeq" id="WP_168034190.1">
    <property type="nucleotide sequence ID" value="NZ_JAAVNE010000046.1"/>
</dbReference>
<reference evidence="1 2" key="1">
    <citation type="submission" date="2020-03" db="EMBL/GenBank/DDBJ databases">
        <title>Roseomonas selenitidurans sp. nov. isolated from urban soil.</title>
        <authorList>
            <person name="Liu H."/>
        </authorList>
    </citation>
    <scope>NUCLEOTIDE SEQUENCE [LARGE SCALE GENOMIC DNA]</scope>
    <source>
        <strain evidence="1 2">BU-1</strain>
    </source>
</reference>
<dbReference type="EMBL" id="JAAVNE010000046">
    <property type="protein sequence ID" value="NKC33464.1"/>
    <property type="molecule type" value="Genomic_DNA"/>
</dbReference>
<evidence type="ECO:0000313" key="2">
    <source>
        <dbReference type="Proteomes" id="UP000787635"/>
    </source>
</evidence>
<evidence type="ECO:0008006" key="3">
    <source>
        <dbReference type="Google" id="ProtNLM"/>
    </source>
</evidence>
<comment type="caution">
    <text evidence="1">The sequence shown here is derived from an EMBL/GenBank/DDBJ whole genome shotgun (WGS) entry which is preliminary data.</text>
</comment>
<evidence type="ECO:0000313" key="1">
    <source>
        <dbReference type="EMBL" id="NKC33464.1"/>
    </source>
</evidence>
<protein>
    <recommendedName>
        <fullName evidence="3">DUF2188 domain-containing protein</fullName>
    </recommendedName>
</protein>
<keyword evidence="2" id="KW-1185">Reference proteome</keyword>
<sequence length="74" mass="8299">MQPENKTTSRWVVRDENGNWVETHACETLEQAIRLFCHPSLRWDAYEADGWTITSEPLAAPLGKASAANMEPGL</sequence>
<gene>
    <name evidence="1" type="ORF">HEQ75_21560</name>
</gene>
<dbReference type="Proteomes" id="UP000787635">
    <property type="component" value="Unassembled WGS sequence"/>
</dbReference>
<accession>A0ABX1E8B2</accession>
<name>A0ABX1E8B2_9PROT</name>
<proteinExistence type="predicted"/>
<organism evidence="1 2">
    <name type="scientific">Falsiroseomonas selenitidurans</name>
    <dbReference type="NCBI Taxonomy" id="2716335"/>
    <lineage>
        <taxon>Bacteria</taxon>
        <taxon>Pseudomonadati</taxon>
        <taxon>Pseudomonadota</taxon>
        <taxon>Alphaproteobacteria</taxon>
        <taxon>Acetobacterales</taxon>
        <taxon>Roseomonadaceae</taxon>
        <taxon>Falsiroseomonas</taxon>
    </lineage>
</organism>